<dbReference type="InterPro" id="IPR044992">
    <property type="entry name" value="ChyE-like"/>
</dbReference>
<keyword evidence="2" id="KW-0315">Glutamine amidotransferase</keyword>
<keyword evidence="3" id="KW-1185">Reference proteome</keyword>
<name>A0A6I4USY5_9SPHN</name>
<dbReference type="GO" id="GO:0005829">
    <property type="term" value="C:cytosol"/>
    <property type="evidence" value="ECO:0007669"/>
    <property type="project" value="TreeGrafter"/>
</dbReference>
<evidence type="ECO:0000313" key="3">
    <source>
        <dbReference type="Proteomes" id="UP000469159"/>
    </source>
</evidence>
<dbReference type="Proteomes" id="UP000469159">
    <property type="component" value="Unassembled WGS sequence"/>
</dbReference>
<keyword evidence="2" id="KW-0808">Transferase</keyword>
<comment type="caution">
    <text evidence="2">The sequence shown here is derived from an EMBL/GenBank/DDBJ whole genome shotgun (WGS) entry which is preliminary data.</text>
</comment>
<dbReference type="EMBL" id="WTYK01000002">
    <property type="protein sequence ID" value="MXP40713.1"/>
    <property type="molecule type" value="Genomic_DNA"/>
</dbReference>
<reference evidence="2 3" key="1">
    <citation type="submission" date="2019-12" db="EMBL/GenBank/DDBJ databases">
        <title>Genomic-based taxomic classification of the family Erythrobacteraceae.</title>
        <authorList>
            <person name="Xu L."/>
        </authorList>
    </citation>
    <scope>NUCLEOTIDE SEQUENCE [LARGE SCALE GENOMIC DNA]</scope>
    <source>
        <strain evidence="2 3">MCCC 1K02066</strain>
    </source>
</reference>
<protein>
    <submittedName>
        <fullName evidence="2">Type 1 glutamine amidotransferase</fullName>
    </submittedName>
</protein>
<sequence length="280" mass="30876">MARLVLLEGNTAEKRALGAKLGVRSSSAIYAKAIRRHFPDLALDVVNGADPDWTLPDARRWSDYDGLVITGSSLHAYDPEFAVTNQIDLVKQASETGMPIFGSCWGLQIAAVAGGGKVEYSPRGREVGLARKIVPNERGRAHPMFSLKGPAFDAPCIHYDEVTRLPDGAEVLASNAHSAIQAALIPVGRSTVWAVQYHPEFDLLQLVQLYRLYSRSMIQEGFFSSQAELDAYVAKLQQLIEQPDHMGLRWQLGIDEDVIDDRRRSGEIISWIDHAVLAKG</sequence>
<gene>
    <name evidence="2" type="ORF">GRI75_03495</name>
</gene>
<organism evidence="2 3">
    <name type="scientific">Croceibacterium soli</name>
    <dbReference type="NCBI Taxonomy" id="1739690"/>
    <lineage>
        <taxon>Bacteria</taxon>
        <taxon>Pseudomonadati</taxon>
        <taxon>Pseudomonadota</taxon>
        <taxon>Alphaproteobacteria</taxon>
        <taxon>Sphingomonadales</taxon>
        <taxon>Erythrobacteraceae</taxon>
        <taxon>Croceibacterium</taxon>
    </lineage>
</organism>
<dbReference type="PANTHER" id="PTHR42695:SF5">
    <property type="entry name" value="GLUTAMINE AMIDOTRANSFERASE YLR126C-RELATED"/>
    <property type="match status" value="1"/>
</dbReference>
<dbReference type="SUPFAM" id="SSF52317">
    <property type="entry name" value="Class I glutamine amidotransferase-like"/>
    <property type="match status" value="1"/>
</dbReference>
<dbReference type="RefSeq" id="WP_160745582.1">
    <property type="nucleotide sequence ID" value="NZ_WTYK01000002.1"/>
</dbReference>
<accession>A0A6I4USY5</accession>
<dbReference type="InterPro" id="IPR017926">
    <property type="entry name" value="GATASE"/>
</dbReference>
<proteinExistence type="predicted"/>
<dbReference type="GO" id="GO:0016740">
    <property type="term" value="F:transferase activity"/>
    <property type="evidence" value="ECO:0007669"/>
    <property type="project" value="UniProtKB-KW"/>
</dbReference>
<dbReference type="InterPro" id="IPR029062">
    <property type="entry name" value="Class_I_gatase-like"/>
</dbReference>
<dbReference type="PROSITE" id="PS51273">
    <property type="entry name" value="GATASE_TYPE_1"/>
    <property type="match status" value="1"/>
</dbReference>
<dbReference type="Gene3D" id="3.40.50.880">
    <property type="match status" value="1"/>
</dbReference>
<dbReference type="AlphaFoldDB" id="A0A6I4USY5"/>
<dbReference type="OrthoDB" id="9813383at2"/>
<dbReference type="PANTHER" id="PTHR42695">
    <property type="entry name" value="GLUTAMINE AMIDOTRANSFERASE YLR126C-RELATED"/>
    <property type="match status" value="1"/>
</dbReference>
<evidence type="ECO:0000259" key="1">
    <source>
        <dbReference type="Pfam" id="PF00117"/>
    </source>
</evidence>
<feature type="domain" description="Glutamine amidotransferase" evidence="1">
    <location>
        <begin position="61"/>
        <end position="202"/>
    </location>
</feature>
<dbReference type="Pfam" id="PF00117">
    <property type="entry name" value="GATase"/>
    <property type="match status" value="1"/>
</dbReference>
<evidence type="ECO:0000313" key="2">
    <source>
        <dbReference type="EMBL" id="MXP40713.1"/>
    </source>
</evidence>
<dbReference type="CDD" id="cd01741">
    <property type="entry name" value="GATase1_1"/>
    <property type="match status" value="1"/>
</dbReference>